<protein>
    <submittedName>
        <fullName evidence="2">Thioesterase</fullName>
    </submittedName>
</protein>
<sequence length="152" mass="16384">MAVRDHHEYLTQKQSHCNCVVCSDKANNPASLQCKFFADGEGQVVGYYKVAEQVQGYNQLLHGGVASTLVDAAMTHCLFMQGIQALTAELNVRFVAPIAVGDAIKISARLVEQRWGLYQLEASLCVDGKACVTATAKFLQPKAGVIGVQPSL</sequence>
<organism evidence="2 3">
    <name type="scientific">Shewanella gelidii</name>
    <dbReference type="NCBI Taxonomy" id="1642821"/>
    <lineage>
        <taxon>Bacteria</taxon>
        <taxon>Pseudomonadati</taxon>
        <taxon>Pseudomonadota</taxon>
        <taxon>Gammaproteobacteria</taxon>
        <taxon>Alteromonadales</taxon>
        <taxon>Shewanellaceae</taxon>
        <taxon>Shewanella</taxon>
    </lineage>
</organism>
<dbReference type="PANTHER" id="PTHR47260:SF3">
    <property type="entry name" value="THIOESTERASE FAMILY PROTEIN (AFU_ORTHOLOGUE AFUA_7G03960)"/>
    <property type="match status" value="1"/>
</dbReference>
<keyword evidence="3" id="KW-1185">Reference proteome</keyword>
<dbReference type="SUPFAM" id="SSF54637">
    <property type="entry name" value="Thioesterase/thiol ester dehydrase-isomerase"/>
    <property type="match status" value="1"/>
</dbReference>
<dbReference type="GO" id="GO:0016790">
    <property type="term" value="F:thiolester hydrolase activity"/>
    <property type="evidence" value="ECO:0007669"/>
    <property type="project" value="UniProtKB-ARBA"/>
</dbReference>
<accession>A0A917JRI1</accession>
<reference evidence="2" key="1">
    <citation type="journal article" date="2014" name="Int. J. Syst. Evol. Microbiol.">
        <title>Complete genome sequence of Corynebacterium casei LMG S-19264T (=DSM 44701T), isolated from a smear-ripened cheese.</title>
        <authorList>
            <consortium name="US DOE Joint Genome Institute (JGI-PGF)"/>
            <person name="Walter F."/>
            <person name="Albersmeier A."/>
            <person name="Kalinowski J."/>
            <person name="Ruckert C."/>
        </authorList>
    </citation>
    <scope>NUCLEOTIDE SEQUENCE</scope>
    <source>
        <strain evidence="2">JCM 30804</strain>
    </source>
</reference>
<name>A0A917JRI1_9GAMM</name>
<gene>
    <name evidence="2" type="ORF">GCM10009332_17050</name>
</gene>
<dbReference type="InterPro" id="IPR052061">
    <property type="entry name" value="PTE-AB_protein"/>
</dbReference>
<dbReference type="Gene3D" id="3.10.129.10">
    <property type="entry name" value="Hotdog Thioesterase"/>
    <property type="match status" value="1"/>
</dbReference>
<comment type="caution">
    <text evidence="2">The sequence shown here is derived from an EMBL/GenBank/DDBJ whole genome shotgun (WGS) entry which is preliminary data.</text>
</comment>
<proteinExistence type="predicted"/>
<dbReference type="AlphaFoldDB" id="A0A917JRI1"/>
<dbReference type="CDD" id="cd03443">
    <property type="entry name" value="PaaI_thioesterase"/>
    <property type="match status" value="1"/>
</dbReference>
<feature type="domain" description="Thioesterase" evidence="1">
    <location>
        <begin position="59"/>
        <end position="113"/>
    </location>
</feature>
<dbReference type="Proteomes" id="UP000613743">
    <property type="component" value="Unassembled WGS sequence"/>
</dbReference>
<dbReference type="Pfam" id="PF03061">
    <property type="entry name" value="4HBT"/>
    <property type="match status" value="1"/>
</dbReference>
<evidence type="ECO:0000313" key="2">
    <source>
        <dbReference type="EMBL" id="GGI80285.1"/>
    </source>
</evidence>
<dbReference type="PANTHER" id="PTHR47260">
    <property type="entry name" value="UPF0644 PROTEIN PB2B4.06"/>
    <property type="match status" value="1"/>
</dbReference>
<evidence type="ECO:0000313" key="3">
    <source>
        <dbReference type="Proteomes" id="UP000613743"/>
    </source>
</evidence>
<dbReference type="InterPro" id="IPR006683">
    <property type="entry name" value="Thioestr_dom"/>
</dbReference>
<dbReference type="EMBL" id="BMPZ01000003">
    <property type="protein sequence ID" value="GGI80285.1"/>
    <property type="molecule type" value="Genomic_DNA"/>
</dbReference>
<dbReference type="InterPro" id="IPR029069">
    <property type="entry name" value="HotDog_dom_sf"/>
</dbReference>
<reference evidence="2" key="2">
    <citation type="submission" date="2020-09" db="EMBL/GenBank/DDBJ databases">
        <authorList>
            <person name="Sun Q."/>
            <person name="Ohkuma M."/>
        </authorList>
    </citation>
    <scope>NUCLEOTIDE SEQUENCE</scope>
    <source>
        <strain evidence="2">JCM 30804</strain>
    </source>
</reference>
<evidence type="ECO:0000259" key="1">
    <source>
        <dbReference type="Pfam" id="PF03061"/>
    </source>
</evidence>